<evidence type="ECO:0000313" key="4">
    <source>
        <dbReference type="Proteomes" id="UP000325440"/>
    </source>
</evidence>
<evidence type="ECO:0000313" key="3">
    <source>
        <dbReference type="EMBL" id="VVC25690.1"/>
    </source>
</evidence>
<keyword evidence="4" id="KW-1185">Reference proteome</keyword>
<evidence type="ECO:0000256" key="1">
    <source>
        <dbReference type="SAM" id="MobiDB-lite"/>
    </source>
</evidence>
<proteinExistence type="predicted"/>
<dbReference type="OrthoDB" id="6372754at2759"/>
<organism evidence="3 4">
    <name type="scientific">Cinara cedri</name>
    <dbReference type="NCBI Taxonomy" id="506608"/>
    <lineage>
        <taxon>Eukaryota</taxon>
        <taxon>Metazoa</taxon>
        <taxon>Ecdysozoa</taxon>
        <taxon>Arthropoda</taxon>
        <taxon>Hexapoda</taxon>
        <taxon>Insecta</taxon>
        <taxon>Pterygota</taxon>
        <taxon>Neoptera</taxon>
        <taxon>Paraneoptera</taxon>
        <taxon>Hemiptera</taxon>
        <taxon>Sternorrhyncha</taxon>
        <taxon>Aphidomorpha</taxon>
        <taxon>Aphidoidea</taxon>
        <taxon>Aphididae</taxon>
        <taxon>Lachninae</taxon>
        <taxon>Cinara</taxon>
    </lineage>
</organism>
<reference evidence="3 4" key="1">
    <citation type="submission" date="2019-08" db="EMBL/GenBank/DDBJ databases">
        <authorList>
            <person name="Alioto T."/>
            <person name="Alioto T."/>
            <person name="Gomez Garrido J."/>
        </authorList>
    </citation>
    <scope>NUCLEOTIDE SEQUENCE [LARGE SCALE GENOMIC DNA]</scope>
</reference>
<protein>
    <submittedName>
        <fullName evidence="3">Uncharacterized protein</fullName>
    </submittedName>
</protein>
<evidence type="ECO:0000256" key="2">
    <source>
        <dbReference type="SAM" id="Phobius"/>
    </source>
</evidence>
<dbReference type="Proteomes" id="UP000325440">
    <property type="component" value="Unassembled WGS sequence"/>
</dbReference>
<keyword evidence="2" id="KW-0472">Membrane</keyword>
<gene>
    <name evidence="3" type="ORF">CINCED_3A025276</name>
</gene>
<feature type="region of interest" description="Disordered" evidence="1">
    <location>
        <begin position="33"/>
        <end position="83"/>
    </location>
</feature>
<feature type="transmembrane region" description="Helical" evidence="2">
    <location>
        <begin position="310"/>
        <end position="330"/>
    </location>
</feature>
<keyword evidence="2" id="KW-0812">Transmembrane</keyword>
<sequence length="457" mass="50441">MSDNARNRQRRLSFDNMEKGILLMFMLVCHSHQRPSSSSSSPPPPSSNVEVMTASSSASTAGTESTDGRTPATEGPKKLDSQDKIAGHVTETAAEITAATAATVTAVTATAVSVRSFLNVSSPFSPSQVFEDFKPSTHYRPHDGDPVREKLDPGQVTSEPFYEPRHLKRPDAAAYDRPTPKPNEKKVMAFPTVAATTRERYYSAGGHVQYDGNNNVRSNGPAAEPRSPYAFNVVLPQYKPIKHDAGEGQLLPPNFVHRDNDLYDKHFGKQYHGNNDMISNSYYPDAVQDGPPKSSYHNTAITTHKKKDPWRSLLSVLATILPVGLLLASFPPTIIKVNSTQYPYQFQKNATSYNPVNVISGRYKALGKQTVAGRKIHDDVDDLPGYLDDCLKNKICENMKTNNFATNNSPSELDFLLQSDKLNWTRDVDQMTEIAEIAASASPESCRVQFVCNDRTI</sequence>
<feature type="compositionally biased region" description="Basic and acidic residues" evidence="1">
    <location>
        <begin position="131"/>
        <end position="152"/>
    </location>
</feature>
<accession>A0A5E4M0Y8</accession>
<feature type="compositionally biased region" description="Low complexity" evidence="1">
    <location>
        <begin position="53"/>
        <end position="65"/>
    </location>
</feature>
<feature type="region of interest" description="Disordered" evidence="1">
    <location>
        <begin position="125"/>
        <end position="161"/>
    </location>
</feature>
<dbReference type="EMBL" id="CABPRJ010000017">
    <property type="protein sequence ID" value="VVC25690.1"/>
    <property type="molecule type" value="Genomic_DNA"/>
</dbReference>
<dbReference type="AlphaFoldDB" id="A0A5E4M0Y8"/>
<name>A0A5E4M0Y8_9HEMI</name>
<keyword evidence="2" id="KW-1133">Transmembrane helix</keyword>